<dbReference type="EMBL" id="JABAIL010000001">
    <property type="protein sequence ID" value="NLR90426.1"/>
    <property type="molecule type" value="Genomic_DNA"/>
</dbReference>
<dbReference type="PRINTS" id="PR00344">
    <property type="entry name" value="BCTRLSENSOR"/>
</dbReference>
<dbReference type="AlphaFoldDB" id="A0A7X8SHS0"/>
<dbReference type="GO" id="GO:0000155">
    <property type="term" value="F:phosphorelay sensor kinase activity"/>
    <property type="evidence" value="ECO:0007669"/>
    <property type="project" value="InterPro"/>
</dbReference>
<evidence type="ECO:0000256" key="5">
    <source>
        <dbReference type="ARBA" id="ARBA00022777"/>
    </source>
</evidence>
<dbReference type="InterPro" id="IPR003594">
    <property type="entry name" value="HATPase_dom"/>
</dbReference>
<dbReference type="SMART" id="SM00091">
    <property type="entry name" value="PAS"/>
    <property type="match status" value="1"/>
</dbReference>
<feature type="coiled-coil region" evidence="6">
    <location>
        <begin position="131"/>
        <end position="162"/>
    </location>
</feature>
<dbReference type="InterPro" id="IPR036890">
    <property type="entry name" value="HATPase_C_sf"/>
</dbReference>
<dbReference type="EC" id="2.7.13.3" evidence="2"/>
<dbReference type="RefSeq" id="WP_168881126.1">
    <property type="nucleotide sequence ID" value="NZ_JABAIL010000001.1"/>
</dbReference>
<name>A0A7X8SHS0_9BACT</name>
<keyword evidence="4" id="KW-0808">Transferase</keyword>
<evidence type="ECO:0000256" key="6">
    <source>
        <dbReference type="SAM" id="Coils"/>
    </source>
</evidence>
<dbReference type="InterPro" id="IPR036097">
    <property type="entry name" value="HisK_dim/P_sf"/>
</dbReference>
<dbReference type="CDD" id="cd00082">
    <property type="entry name" value="HisKA"/>
    <property type="match status" value="1"/>
</dbReference>
<organism evidence="9 10">
    <name type="scientific">Flammeovirga agarivorans</name>
    <dbReference type="NCBI Taxonomy" id="2726742"/>
    <lineage>
        <taxon>Bacteria</taxon>
        <taxon>Pseudomonadati</taxon>
        <taxon>Bacteroidota</taxon>
        <taxon>Cytophagia</taxon>
        <taxon>Cytophagales</taxon>
        <taxon>Flammeovirgaceae</taxon>
        <taxon>Flammeovirga</taxon>
    </lineage>
</organism>
<dbReference type="Gene3D" id="1.10.287.130">
    <property type="match status" value="1"/>
</dbReference>
<dbReference type="InterPro" id="IPR004358">
    <property type="entry name" value="Sig_transdc_His_kin-like_C"/>
</dbReference>
<evidence type="ECO:0000259" key="7">
    <source>
        <dbReference type="PROSITE" id="PS50109"/>
    </source>
</evidence>
<dbReference type="Gene3D" id="3.30.450.20">
    <property type="entry name" value="PAS domain"/>
    <property type="match status" value="1"/>
</dbReference>
<dbReference type="SUPFAM" id="SSF47384">
    <property type="entry name" value="Homodimeric domain of signal transducing histidine kinase"/>
    <property type="match status" value="1"/>
</dbReference>
<evidence type="ECO:0000313" key="9">
    <source>
        <dbReference type="EMBL" id="NLR90426.1"/>
    </source>
</evidence>
<dbReference type="Pfam" id="PF00512">
    <property type="entry name" value="HisKA"/>
    <property type="match status" value="1"/>
</dbReference>
<dbReference type="CDD" id="cd00130">
    <property type="entry name" value="PAS"/>
    <property type="match status" value="1"/>
</dbReference>
<dbReference type="NCBIfam" id="TIGR00229">
    <property type="entry name" value="sensory_box"/>
    <property type="match status" value="1"/>
</dbReference>
<evidence type="ECO:0000256" key="3">
    <source>
        <dbReference type="ARBA" id="ARBA00022553"/>
    </source>
</evidence>
<protein>
    <recommendedName>
        <fullName evidence="2">histidine kinase</fullName>
        <ecNumber evidence="2">2.7.13.3</ecNumber>
    </recommendedName>
</protein>
<gene>
    <name evidence="9" type="ORF">HGP29_04375</name>
</gene>
<accession>A0A7X8SHS0</accession>
<dbReference type="InterPro" id="IPR000700">
    <property type="entry name" value="PAS-assoc_C"/>
</dbReference>
<evidence type="ECO:0000256" key="2">
    <source>
        <dbReference type="ARBA" id="ARBA00012438"/>
    </source>
</evidence>
<evidence type="ECO:0000256" key="1">
    <source>
        <dbReference type="ARBA" id="ARBA00000085"/>
    </source>
</evidence>
<keyword evidence="10" id="KW-1185">Reference proteome</keyword>
<dbReference type="PROSITE" id="PS50109">
    <property type="entry name" value="HIS_KIN"/>
    <property type="match status" value="1"/>
</dbReference>
<dbReference type="Pfam" id="PF13426">
    <property type="entry name" value="PAS_9"/>
    <property type="match status" value="1"/>
</dbReference>
<dbReference type="PROSITE" id="PS50113">
    <property type="entry name" value="PAC"/>
    <property type="match status" value="1"/>
</dbReference>
<dbReference type="Gene3D" id="3.30.565.10">
    <property type="entry name" value="Histidine kinase-like ATPase, C-terminal domain"/>
    <property type="match status" value="1"/>
</dbReference>
<keyword evidence="3" id="KW-0597">Phosphoprotein</keyword>
<evidence type="ECO:0000256" key="4">
    <source>
        <dbReference type="ARBA" id="ARBA00022679"/>
    </source>
</evidence>
<evidence type="ECO:0000259" key="8">
    <source>
        <dbReference type="PROSITE" id="PS50113"/>
    </source>
</evidence>
<dbReference type="InterPro" id="IPR003661">
    <property type="entry name" value="HisK_dim/P_dom"/>
</dbReference>
<comment type="caution">
    <text evidence="9">The sequence shown here is derived from an EMBL/GenBank/DDBJ whole genome shotgun (WGS) entry which is preliminary data.</text>
</comment>
<dbReference type="InterPro" id="IPR035965">
    <property type="entry name" value="PAS-like_dom_sf"/>
</dbReference>
<dbReference type="Proteomes" id="UP000585050">
    <property type="component" value="Unassembled WGS sequence"/>
</dbReference>
<dbReference type="InterPro" id="IPR005467">
    <property type="entry name" value="His_kinase_dom"/>
</dbReference>
<feature type="domain" description="PAC" evidence="8">
    <location>
        <begin position="88"/>
        <end position="140"/>
    </location>
</feature>
<sequence>MSFAEKSQTLENVLTNQFDIYYNTFPDMLVSINPFDATVVKCNATFERMMEYEKGEGSNKSIYEIYHPSCHLQVSQLVNKFAEQGFLQNERLKLISKRGKTIPVLLSSEAIRNDNGEILFSNSCLRDISTITDLETSLQQANEELEDKIDKLKQKNQELEQFAYIVSHDLKEPVRNIDGVLDLVYEECDEKNDQLNQYYEYIKRSTTRMSKLIHSILDFSKIGKKGNFQIVDLNNIMKNVLDDMCLRIENEKVKIYCPELPVVYGFEIELHMLFQNIISNAIKFKNRRRLPVIKIEVDEQEDFWLFRITDNGIGIEKGHAKRIFSIFKRVHTNIEGTGIGLAECKKIVELHKGRIWLDHSDKNGSVFCFTLTKKY</sequence>
<keyword evidence="6" id="KW-0175">Coiled coil</keyword>
<dbReference type="SUPFAM" id="SSF55874">
    <property type="entry name" value="ATPase domain of HSP90 chaperone/DNA topoisomerase II/histidine kinase"/>
    <property type="match status" value="1"/>
</dbReference>
<dbReference type="InterPro" id="IPR052162">
    <property type="entry name" value="Sensor_kinase/Photoreceptor"/>
</dbReference>
<keyword evidence="5" id="KW-0418">Kinase</keyword>
<dbReference type="FunFam" id="3.30.565.10:FF:000006">
    <property type="entry name" value="Sensor histidine kinase WalK"/>
    <property type="match status" value="1"/>
</dbReference>
<comment type="catalytic activity">
    <reaction evidence="1">
        <text>ATP + protein L-histidine = ADP + protein N-phospho-L-histidine.</text>
        <dbReference type="EC" id="2.7.13.3"/>
    </reaction>
</comment>
<evidence type="ECO:0000313" key="10">
    <source>
        <dbReference type="Proteomes" id="UP000585050"/>
    </source>
</evidence>
<dbReference type="InterPro" id="IPR000014">
    <property type="entry name" value="PAS"/>
</dbReference>
<dbReference type="PANTHER" id="PTHR43304:SF1">
    <property type="entry name" value="PAC DOMAIN-CONTAINING PROTEIN"/>
    <property type="match status" value="1"/>
</dbReference>
<proteinExistence type="predicted"/>
<dbReference type="PANTHER" id="PTHR43304">
    <property type="entry name" value="PHYTOCHROME-LIKE PROTEIN CPH1"/>
    <property type="match status" value="1"/>
</dbReference>
<dbReference type="SUPFAM" id="SSF55785">
    <property type="entry name" value="PYP-like sensor domain (PAS domain)"/>
    <property type="match status" value="1"/>
</dbReference>
<dbReference type="SMART" id="SM00387">
    <property type="entry name" value="HATPase_c"/>
    <property type="match status" value="1"/>
</dbReference>
<dbReference type="Pfam" id="PF02518">
    <property type="entry name" value="HATPase_c"/>
    <property type="match status" value="1"/>
</dbReference>
<feature type="domain" description="Histidine kinase" evidence="7">
    <location>
        <begin position="165"/>
        <end position="375"/>
    </location>
</feature>
<dbReference type="SMART" id="SM00388">
    <property type="entry name" value="HisKA"/>
    <property type="match status" value="1"/>
</dbReference>
<reference evidence="9 10" key="1">
    <citation type="submission" date="2020-04" db="EMBL/GenBank/DDBJ databases">
        <title>Flammeovirga sp. SR4, a novel species isolated from seawater.</title>
        <authorList>
            <person name="Wang X."/>
        </authorList>
    </citation>
    <scope>NUCLEOTIDE SEQUENCE [LARGE SCALE GENOMIC DNA]</scope>
    <source>
        <strain evidence="9 10">SR4</strain>
    </source>
</reference>